<organism evidence="2 3">
    <name type="scientific">Linum tenue</name>
    <dbReference type="NCBI Taxonomy" id="586396"/>
    <lineage>
        <taxon>Eukaryota</taxon>
        <taxon>Viridiplantae</taxon>
        <taxon>Streptophyta</taxon>
        <taxon>Embryophyta</taxon>
        <taxon>Tracheophyta</taxon>
        <taxon>Spermatophyta</taxon>
        <taxon>Magnoliopsida</taxon>
        <taxon>eudicotyledons</taxon>
        <taxon>Gunneridae</taxon>
        <taxon>Pentapetalae</taxon>
        <taxon>rosids</taxon>
        <taxon>fabids</taxon>
        <taxon>Malpighiales</taxon>
        <taxon>Linaceae</taxon>
        <taxon>Linum</taxon>
    </lineage>
</organism>
<evidence type="ECO:0000256" key="1">
    <source>
        <dbReference type="SAM" id="MobiDB-lite"/>
    </source>
</evidence>
<reference evidence="2" key="1">
    <citation type="submission" date="2022-08" db="EMBL/GenBank/DDBJ databases">
        <authorList>
            <person name="Gutierrez-Valencia J."/>
        </authorList>
    </citation>
    <scope>NUCLEOTIDE SEQUENCE</scope>
</reference>
<gene>
    <name evidence="2" type="ORF">LITE_LOCUS16562</name>
</gene>
<protein>
    <submittedName>
        <fullName evidence="2">Uncharacterized protein</fullName>
    </submittedName>
</protein>
<feature type="region of interest" description="Disordered" evidence="1">
    <location>
        <begin position="219"/>
        <end position="276"/>
    </location>
</feature>
<dbReference type="EMBL" id="CAMGYJ010000005">
    <property type="protein sequence ID" value="CAI0415270.1"/>
    <property type="molecule type" value="Genomic_DNA"/>
</dbReference>
<dbReference type="Proteomes" id="UP001154282">
    <property type="component" value="Unassembled WGS sequence"/>
</dbReference>
<name>A0AAV0K0I4_9ROSI</name>
<feature type="compositionally biased region" description="Low complexity" evidence="1">
    <location>
        <begin position="122"/>
        <end position="148"/>
    </location>
</feature>
<sequence length="276" mass="29945">MRADEWVAAAMTDDTVVVELLVRLKQAQAAVPAKQQLMQTYYSSFGGGGAVIPVRWGLRLPRSKSAAATSAGSMRCGGVVSRRKEGDSSTRCSPTTPLSWSGGGGAASPSAAGDGYKETSSHRSPSGSRSKGSVATAAEITSTGTTTAKRTRRKKTLAELREEEYFLWKQRTHLKKEIESLHATFKDERTINEKLKRIKIDLDSNYSVPSNDIASFEEGEKITEEQPTTQPSSNKVLLHQSESCSRTDETSCSRDASFLLPDLNMTPSEEDPPSAH</sequence>
<keyword evidence="3" id="KW-1185">Reference proteome</keyword>
<comment type="caution">
    <text evidence="2">The sequence shown here is derived from an EMBL/GenBank/DDBJ whole genome shotgun (WGS) entry which is preliminary data.</text>
</comment>
<proteinExistence type="predicted"/>
<feature type="compositionally biased region" description="Polar residues" evidence="1">
    <location>
        <begin position="89"/>
        <end position="98"/>
    </location>
</feature>
<accession>A0AAV0K0I4</accession>
<dbReference type="PANTHER" id="PTHR35099">
    <property type="entry name" value="OS02G0182700 PROTEIN"/>
    <property type="match status" value="1"/>
</dbReference>
<evidence type="ECO:0000313" key="3">
    <source>
        <dbReference type="Proteomes" id="UP001154282"/>
    </source>
</evidence>
<evidence type="ECO:0000313" key="2">
    <source>
        <dbReference type="EMBL" id="CAI0415270.1"/>
    </source>
</evidence>
<feature type="compositionally biased region" description="Polar residues" evidence="1">
    <location>
        <begin position="225"/>
        <end position="244"/>
    </location>
</feature>
<feature type="region of interest" description="Disordered" evidence="1">
    <location>
        <begin position="67"/>
        <end position="154"/>
    </location>
</feature>
<dbReference type="PANTHER" id="PTHR35099:SF2">
    <property type="entry name" value="OS02G0182700 PROTEIN"/>
    <property type="match status" value="1"/>
</dbReference>
<dbReference type="AlphaFoldDB" id="A0AAV0K0I4"/>